<dbReference type="GO" id="GO:0006281">
    <property type="term" value="P:DNA repair"/>
    <property type="evidence" value="ECO:0007669"/>
    <property type="project" value="UniProtKB-KW"/>
</dbReference>
<reference evidence="18 19" key="1">
    <citation type="journal article" date="2014" name="Nature">
        <title>An environmental bacterial taxon with a large and distinct metabolic repertoire.</title>
        <authorList>
            <person name="Wilson M.C."/>
            <person name="Mori T."/>
            <person name="Ruckert C."/>
            <person name="Uria A.R."/>
            <person name="Helf M.J."/>
            <person name="Takada K."/>
            <person name="Gernert C."/>
            <person name="Steffens U.A."/>
            <person name="Heycke N."/>
            <person name="Schmitt S."/>
            <person name="Rinke C."/>
            <person name="Helfrich E.J."/>
            <person name="Brachmann A.O."/>
            <person name="Gurgui C."/>
            <person name="Wakimoto T."/>
            <person name="Kracht M."/>
            <person name="Crusemann M."/>
            <person name="Hentschel U."/>
            <person name="Abe I."/>
            <person name="Matsunaga S."/>
            <person name="Kalinowski J."/>
            <person name="Takeyama H."/>
            <person name="Piel J."/>
        </authorList>
    </citation>
    <scope>NUCLEOTIDE SEQUENCE [LARGE SCALE GENOMIC DNA]</scope>
    <source>
        <strain evidence="19">TSY1</strain>
    </source>
</reference>
<evidence type="ECO:0000256" key="12">
    <source>
        <dbReference type="ARBA" id="ARBA00038905"/>
    </source>
</evidence>
<dbReference type="GO" id="GO:0006260">
    <property type="term" value="P:DNA replication"/>
    <property type="evidence" value="ECO:0007669"/>
    <property type="project" value="UniProtKB-KW"/>
</dbReference>
<dbReference type="HOGENOM" id="CLU_142870_0_0_7"/>
<dbReference type="SUPFAM" id="SSF55811">
    <property type="entry name" value="Nudix"/>
    <property type="match status" value="1"/>
</dbReference>
<dbReference type="EC" id="3.6.1.55" evidence="12"/>
<dbReference type="Gene3D" id="3.90.79.10">
    <property type="entry name" value="Nucleoside Triphosphate Pyrophosphohydrolase"/>
    <property type="match status" value="1"/>
</dbReference>
<name>W4LN56_ENTF1</name>
<dbReference type="AlphaFoldDB" id="W4LN56"/>
<dbReference type="PROSITE" id="PS00893">
    <property type="entry name" value="NUDIX_BOX"/>
    <property type="match status" value="1"/>
</dbReference>
<gene>
    <name evidence="18" type="ORF">ETSY1_15125</name>
</gene>
<keyword evidence="5" id="KW-0479">Metal-binding</keyword>
<evidence type="ECO:0000313" key="19">
    <source>
        <dbReference type="Proteomes" id="UP000019141"/>
    </source>
</evidence>
<keyword evidence="8" id="KW-0460">Magnesium</keyword>
<dbReference type="PANTHER" id="PTHR47707:SF1">
    <property type="entry name" value="NUDIX HYDROLASE FAMILY PROTEIN"/>
    <property type="match status" value="1"/>
</dbReference>
<dbReference type="InterPro" id="IPR047127">
    <property type="entry name" value="MutT-like"/>
</dbReference>
<proteinExistence type="inferred from homology"/>
<evidence type="ECO:0000256" key="3">
    <source>
        <dbReference type="ARBA" id="ARBA00022457"/>
    </source>
</evidence>
<comment type="catalytic activity">
    <reaction evidence="11">
        <text>8-oxo-GTP + H2O = 8-oxo-GMP + diphosphate + H(+)</text>
        <dbReference type="Rhea" id="RHEA:67616"/>
        <dbReference type="ChEBI" id="CHEBI:15377"/>
        <dbReference type="ChEBI" id="CHEBI:15378"/>
        <dbReference type="ChEBI" id="CHEBI:33019"/>
        <dbReference type="ChEBI" id="CHEBI:143553"/>
        <dbReference type="ChEBI" id="CHEBI:145694"/>
    </reaction>
</comment>
<dbReference type="Proteomes" id="UP000019141">
    <property type="component" value="Unassembled WGS sequence"/>
</dbReference>
<evidence type="ECO:0000259" key="17">
    <source>
        <dbReference type="PROSITE" id="PS51462"/>
    </source>
</evidence>
<dbReference type="PANTHER" id="PTHR47707">
    <property type="entry name" value="8-OXO-DGTP DIPHOSPHATASE"/>
    <property type="match status" value="1"/>
</dbReference>
<evidence type="ECO:0000256" key="5">
    <source>
        <dbReference type="ARBA" id="ARBA00022723"/>
    </source>
</evidence>
<evidence type="ECO:0000256" key="10">
    <source>
        <dbReference type="ARBA" id="ARBA00035861"/>
    </source>
</evidence>
<keyword evidence="9" id="KW-0234">DNA repair</keyword>
<keyword evidence="19" id="KW-1185">Reference proteome</keyword>
<protein>
    <recommendedName>
        <fullName evidence="13">8-oxo-dGTP diphosphatase</fullName>
        <ecNumber evidence="12">3.6.1.55</ecNumber>
    </recommendedName>
    <alternativeName>
        <fullName evidence="16">7,8-dihydro-8-oxoguanine-triphosphatase</fullName>
    </alternativeName>
    <alternativeName>
        <fullName evidence="15">Mutator protein MutT</fullName>
    </alternativeName>
    <alternativeName>
        <fullName evidence="14">dGTP pyrophosphohydrolase</fullName>
    </alternativeName>
</protein>
<evidence type="ECO:0000256" key="11">
    <source>
        <dbReference type="ARBA" id="ARBA00036904"/>
    </source>
</evidence>
<keyword evidence="7" id="KW-0378">Hydrolase</keyword>
<dbReference type="GO" id="GO:0044716">
    <property type="term" value="F:8-oxo-GDP phosphatase activity"/>
    <property type="evidence" value="ECO:0007669"/>
    <property type="project" value="TreeGrafter"/>
</dbReference>
<accession>W4LN56</accession>
<keyword evidence="4" id="KW-0235">DNA replication</keyword>
<dbReference type="InterPro" id="IPR015797">
    <property type="entry name" value="NUDIX_hydrolase-like_dom_sf"/>
</dbReference>
<evidence type="ECO:0000256" key="8">
    <source>
        <dbReference type="ARBA" id="ARBA00022842"/>
    </source>
</evidence>
<evidence type="ECO:0000256" key="14">
    <source>
        <dbReference type="ARBA" id="ARBA00041592"/>
    </source>
</evidence>
<comment type="similarity">
    <text evidence="2">Belongs to the Nudix hydrolase family.</text>
</comment>
<comment type="cofactor">
    <cofactor evidence="1">
        <name>Mg(2+)</name>
        <dbReference type="ChEBI" id="CHEBI:18420"/>
    </cofactor>
</comment>
<dbReference type="EMBL" id="AZHW01000450">
    <property type="protein sequence ID" value="ETW99407.1"/>
    <property type="molecule type" value="Genomic_DNA"/>
</dbReference>
<dbReference type="GO" id="GO:0044715">
    <property type="term" value="F:8-oxo-dGDP phosphatase activity"/>
    <property type="evidence" value="ECO:0007669"/>
    <property type="project" value="TreeGrafter"/>
</dbReference>
<keyword evidence="6" id="KW-0227">DNA damage</keyword>
<evidence type="ECO:0000256" key="13">
    <source>
        <dbReference type="ARBA" id="ARBA00040794"/>
    </source>
</evidence>
<comment type="caution">
    <text evidence="18">The sequence shown here is derived from an EMBL/GenBank/DDBJ whole genome shotgun (WGS) entry which is preliminary data.</text>
</comment>
<evidence type="ECO:0000256" key="6">
    <source>
        <dbReference type="ARBA" id="ARBA00022763"/>
    </source>
</evidence>
<dbReference type="GO" id="GO:0035539">
    <property type="term" value="F:8-oxo-7,8-dihydrodeoxyguanosine triphosphate pyrophosphatase activity"/>
    <property type="evidence" value="ECO:0007669"/>
    <property type="project" value="UniProtKB-EC"/>
</dbReference>
<organism evidence="18 19">
    <name type="scientific">Entotheonella factor</name>
    <dbReference type="NCBI Taxonomy" id="1429438"/>
    <lineage>
        <taxon>Bacteria</taxon>
        <taxon>Pseudomonadati</taxon>
        <taxon>Nitrospinota/Tectimicrobiota group</taxon>
        <taxon>Candidatus Tectimicrobiota</taxon>
        <taxon>Candidatus Entotheonellia</taxon>
        <taxon>Candidatus Entotheonellales</taxon>
        <taxon>Candidatus Entotheonellaceae</taxon>
        <taxon>Candidatus Entotheonella</taxon>
    </lineage>
</organism>
<feature type="domain" description="Nudix hydrolase" evidence="17">
    <location>
        <begin position="11"/>
        <end position="137"/>
    </location>
</feature>
<dbReference type="Pfam" id="PF00293">
    <property type="entry name" value="NUDIX"/>
    <property type="match status" value="1"/>
</dbReference>
<evidence type="ECO:0000256" key="1">
    <source>
        <dbReference type="ARBA" id="ARBA00001946"/>
    </source>
</evidence>
<evidence type="ECO:0000256" key="7">
    <source>
        <dbReference type="ARBA" id="ARBA00022801"/>
    </source>
</evidence>
<evidence type="ECO:0000256" key="4">
    <source>
        <dbReference type="ARBA" id="ARBA00022705"/>
    </source>
</evidence>
<dbReference type="PROSITE" id="PS51462">
    <property type="entry name" value="NUDIX"/>
    <property type="match status" value="1"/>
</dbReference>
<sequence length="140" mass="15720">MAERFLQPDGHLHGVVVACQRADGRWLMIRRSSSVPAPLKVCFPGGALDEGEDQETTLVREMQEELGAIVEPIQCVWNHRWPDRALTLWGWLAELKSTTLTPSPDEVHEILWLSETEALSHPDVLPNTDKFLAALRQAMG</sequence>
<dbReference type="InterPro" id="IPR020084">
    <property type="entry name" value="NUDIX_hydrolase_CS"/>
</dbReference>
<evidence type="ECO:0000256" key="16">
    <source>
        <dbReference type="ARBA" id="ARBA00042798"/>
    </source>
</evidence>
<evidence type="ECO:0000256" key="9">
    <source>
        <dbReference type="ARBA" id="ARBA00023204"/>
    </source>
</evidence>
<evidence type="ECO:0000256" key="2">
    <source>
        <dbReference type="ARBA" id="ARBA00005582"/>
    </source>
</evidence>
<dbReference type="InterPro" id="IPR000086">
    <property type="entry name" value="NUDIX_hydrolase_dom"/>
</dbReference>
<dbReference type="GO" id="GO:0046872">
    <property type="term" value="F:metal ion binding"/>
    <property type="evidence" value="ECO:0007669"/>
    <property type="project" value="UniProtKB-KW"/>
</dbReference>
<dbReference type="GO" id="GO:0008413">
    <property type="term" value="F:8-oxo-7,8-dihydroguanosine triphosphate pyrophosphatase activity"/>
    <property type="evidence" value="ECO:0007669"/>
    <property type="project" value="TreeGrafter"/>
</dbReference>
<comment type="catalytic activity">
    <reaction evidence="10">
        <text>8-oxo-dGTP + H2O = 8-oxo-dGMP + diphosphate + H(+)</text>
        <dbReference type="Rhea" id="RHEA:31575"/>
        <dbReference type="ChEBI" id="CHEBI:15377"/>
        <dbReference type="ChEBI" id="CHEBI:15378"/>
        <dbReference type="ChEBI" id="CHEBI:33019"/>
        <dbReference type="ChEBI" id="CHEBI:63224"/>
        <dbReference type="ChEBI" id="CHEBI:77896"/>
        <dbReference type="EC" id="3.6.1.55"/>
    </reaction>
</comment>
<evidence type="ECO:0000313" key="18">
    <source>
        <dbReference type="EMBL" id="ETW99407.1"/>
    </source>
</evidence>
<keyword evidence="3" id="KW-0515">Mutator protein</keyword>
<evidence type="ECO:0000256" key="15">
    <source>
        <dbReference type="ARBA" id="ARBA00041979"/>
    </source>
</evidence>